<dbReference type="EMBL" id="PPEK01000006">
    <property type="protein sequence ID" value="PNV67658.1"/>
    <property type="molecule type" value="Genomic_DNA"/>
</dbReference>
<keyword evidence="2" id="KW-0812">Transmembrane</keyword>
<dbReference type="InterPro" id="IPR011009">
    <property type="entry name" value="Kinase-like_dom_sf"/>
</dbReference>
<sequence length="574" mass="62536">MPTFREVMKAVQVTLDDKTSGKRMREIESILRTHQAYSGLTPEKATAILEDLGPTFVKMGQIASNRSDIIPKAYADAFKALRANVAPVPFETIVEIIENSLGHPWRETFAEIEQEPLGSASVAQVHCARLAQGLGEPVPTNAEPERSKTAAGASTGDGAVVAVKVRRPFVVEQMAEDLTLVRHALALAGLTHVAGEMMLTIDELVDELERTTAEELDFCVETSNLERFHTEIADQQGVTSPVPYPAYGSDEVLVMEYIEGVQINDVDRLRIQGDDPAELGRRLAENYVTQFIDNGFFHADPHPGNILVRDHDIVWIDLGMTGELSDAERAIVGKMFFAVVQNDPFALKDALLTLAKARGPVDHSLLLDQLSALLAQYASVSLADINVGTAMLDVIEILRSQNLTLPSSLTMLARGAVTIEGVLVDISPKTSIVDIISDHVKKQAFTFDHAIAKTKDMLMATAAAAEATTRLPTQLSHTLDMIDRGYMKVGADLNMPKDFIAALYSVSGTVALALISAGLFVGSSLIAQTNMQPQLLEVPLLGFLGYLGAFVLGVYVIWRTLITRHQQRNDKKVE</sequence>
<proteinExistence type="inferred from homology"/>
<protein>
    <submittedName>
        <fullName evidence="4">ABC transporter</fullName>
    </submittedName>
</protein>
<reference evidence="5" key="1">
    <citation type="submission" date="2018-01" db="EMBL/GenBank/DDBJ databases">
        <title>Rubneribacter badeniensis gen. nov., sp. nov., and Colonibacter rubneri, gen. nov., sp. nov., WGS of new members of the Eggerthellaceae.</title>
        <authorList>
            <person name="Danylec N."/>
            <person name="Stoll D.A."/>
            <person name="Doetsch A."/>
            <person name="Kulling S.E."/>
            <person name="Huch M."/>
        </authorList>
    </citation>
    <scope>NUCLEOTIDE SEQUENCE [LARGE SCALE GENOMIC DNA]</scope>
    <source>
        <strain evidence="5">ResAG-96</strain>
    </source>
</reference>
<feature type="domain" description="ABC1 atypical kinase-like" evidence="3">
    <location>
        <begin position="81"/>
        <end position="133"/>
    </location>
</feature>
<organism evidence="4 5">
    <name type="scientific">Enteroscipio rubneri</name>
    <dbReference type="NCBI Taxonomy" id="2070686"/>
    <lineage>
        <taxon>Bacteria</taxon>
        <taxon>Bacillati</taxon>
        <taxon>Actinomycetota</taxon>
        <taxon>Coriobacteriia</taxon>
        <taxon>Eggerthellales</taxon>
        <taxon>Eggerthellaceae</taxon>
        <taxon>Enteroscipio</taxon>
    </lineage>
</organism>
<comment type="similarity">
    <text evidence="1">Belongs to the protein kinase superfamily. ADCK protein kinase family.</text>
</comment>
<evidence type="ECO:0000259" key="3">
    <source>
        <dbReference type="Pfam" id="PF03109"/>
    </source>
</evidence>
<comment type="caution">
    <text evidence="4">The sequence shown here is derived from an EMBL/GenBank/DDBJ whole genome shotgun (WGS) entry which is preliminary data.</text>
</comment>
<evidence type="ECO:0000256" key="2">
    <source>
        <dbReference type="SAM" id="Phobius"/>
    </source>
</evidence>
<dbReference type="InterPro" id="IPR004147">
    <property type="entry name" value="ABC1_dom"/>
</dbReference>
<gene>
    <name evidence="4" type="ORF">C2L71_06315</name>
</gene>
<dbReference type="InterPro" id="IPR050154">
    <property type="entry name" value="UbiB_kinase"/>
</dbReference>
<dbReference type="PANTHER" id="PTHR10566:SF113">
    <property type="entry name" value="PROTEIN ACTIVITY OF BC1 COMPLEX KINASE 7, CHLOROPLASTIC"/>
    <property type="match status" value="1"/>
</dbReference>
<dbReference type="SUPFAM" id="SSF56112">
    <property type="entry name" value="Protein kinase-like (PK-like)"/>
    <property type="match status" value="1"/>
</dbReference>
<evidence type="ECO:0000256" key="1">
    <source>
        <dbReference type="ARBA" id="ARBA00009670"/>
    </source>
</evidence>
<feature type="domain" description="ABC1 atypical kinase-like" evidence="3">
    <location>
        <begin position="153"/>
        <end position="344"/>
    </location>
</feature>
<dbReference type="OrthoDB" id="9795390at2"/>
<evidence type="ECO:0000313" key="4">
    <source>
        <dbReference type="EMBL" id="PNV67658.1"/>
    </source>
</evidence>
<dbReference type="Pfam" id="PF03109">
    <property type="entry name" value="ABC1"/>
    <property type="match status" value="2"/>
</dbReference>
<feature type="transmembrane region" description="Helical" evidence="2">
    <location>
        <begin position="501"/>
        <end position="526"/>
    </location>
</feature>
<accession>A0A2K2UBT5</accession>
<dbReference type="RefSeq" id="WP_103264943.1">
    <property type="nucleotide sequence ID" value="NZ_CABMLE010000006.1"/>
</dbReference>
<evidence type="ECO:0000313" key="5">
    <source>
        <dbReference type="Proteomes" id="UP000236197"/>
    </source>
</evidence>
<keyword evidence="5" id="KW-1185">Reference proteome</keyword>
<keyword evidence="2" id="KW-0472">Membrane</keyword>
<feature type="transmembrane region" description="Helical" evidence="2">
    <location>
        <begin position="538"/>
        <end position="558"/>
    </location>
</feature>
<dbReference type="AlphaFoldDB" id="A0A2K2UBT5"/>
<dbReference type="CDD" id="cd05121">
    <property type="entry name" value="ABC1_ADCK3-like"/>
    <property type="match status" value="1"/>
</dbReference>
<name>A0A2K2UBT5_9ACTN</name>
<keyword evidence="2" id="KW-1133">Transmembrane helix</keyword>
<dbReference type="PANTHER" id="PTHR10566">
    <property type="entry name" value="CHAPERONE-ACTIVITY OF BC1 COMPLEX CABC1 -RELATED"/>
    <property type="match status" value="1"/>
</dbReference>
<dbReference type="Proteomes" id="UP000236197">
    <property type="component" value="Unassembled WGS sequence"/>
</dbReference>